<dbReference type="InterPro" id="IPR014729">
    <property type="entry name" value="Rossmann-like_a/b/a_fold"/>
</dbReference>
<dbReference type="Gene3D" id="3.40.50.620">
    <property type="entry name" value="HUPs"/>
    <property type="match status" value="2"/>
</dbReference>
<comment type="domain">
    <text evidence="12">IleRS has two distinct active sites: one for aminoacylation and one for editing. The misactivated valine is translocated from the active site to the editing site, which sterically excludes the correctly activated isoleucine. The single editing site contains two valyl binding pockets, one specific for each substrate (Val-AMP or Val-tRNA(Ile)).</text>
</comment>
<evidence type="ECO:0000259" key="14">
    <source>
        <dbReference type="Pfam" id="PF06827"/>
    </source>
</evidence>
<dbReference type="InterPro" id="IPR010663">
    <property type="entry name" value="Znf_FPG/IleRS"/>
</dbReference>
<evidence type="ECO:0000256" key="12">
    <source>
        <dbReference type="HAMAP-Rule" id="MF_02002"/>
    </source>
</evidence>
<keyword evidence="3 12" id="KW-0436">Ligase</keyword>
<protein>
    <recommendedName>
        <fullName evidence="12">Isoleucine--tRNA ligase</fullName>
        <ecNumber evidence="12">6.1.1.5</ecNumber>
    </recommendedName>
    <alternativeName>
        <fullName evidence="12">Isoleucyl-tRNA synthetase</fullName>
        <shortName evidence="12">IleRS</shortName>
    </alternativeName>
</protein>
<feature type="binding site" evidence="12">
    <location>
        <position position="937"/>
    </location>
    <ligand>
        <name>Zn(2+)</name>
        <dbReference type="ChEBI" id="CHEBI:29105"/>
    </ligand>
</feature>
<dbReference type="SUPFAM" id="SSF47323">
    <property type="entry name" value="Anticodon-binding domain of a subclass of class I aminoacyl-tRNA synthetases"/>
    <property type="match status" value="1"/>
</dbReference>
<keyword evidence="2 12" id="KW-0963">Cytoplasm</keyword>
<dbReference type="EMBL" id="AYZF01000017">
    <property type="protein sequence ID" value="KRN05264.1"/>
    <property type="molecule type" value="Genomic_DNA"/>
</dbReference>
<evidence type="ECO:0000256" key="11">
    <source>
        <dbReference type="ARBA" id="ARBA00048359"/>
    </source>
</evidence>
<dbReference type="GO" id="GO:0002161">
    <property type="term" value="F:aminoacyl-tRNA deacylase activity"/>
    <property type="evidence" value="ECO:0007669"/>
    <property type="project" value="InterPro"/>
</dbReference>
<name>A0A0R2DMA4_9LACO</name>
<dbReference type="InterPro" id="IPR001412">
    <property type="entry name" value="aa-tRNA-synth_I_CS"/>
</dbReference>
<dbReference type="NCBIfam" id="TIGR00392">
    <property type="entry name" value="ileS"/>
    <property type="match status" value="1"/>
</dbReference>
<comment type="cofactor">
    <cofactor evidence="12">
        <name>Zn(2+)</name>
        <dbReference type="ChEBI" id="CHEBI:29105"/>
    </cofactor>
    <text evidence="12">Binds 1 zinc ion per subunit.</text>
</comment>
<keyword evidence="9 12" id="KW-0030">Aminoacyl-tRNA synthetase</keyword>
<evidence type="ECO:0000256" key="4">
    <source>
        <dbReference type="ARBA" id="ARBA00022723"/>
    </source>
</evidence>
<dbReference type="InterPro" id="IPR002301">
    <property type="entry name" value="Ile-tRNA-ligase"/>
</dbReference>
<keyword evidence="8 12" id="KW-0648">Protein biosynthesis</keyword>
<proteinExistence type="inferred from homology"/>
<comment type="caution">
    <text evidence="16">The sequence shown here is derived from an EMBL/GenBank/DDBJ whole genome shotgun (WGS) entry which is preliminary data.</text>
</comment>
<dbReference type="Gene3D" id="1.10.730.20">
    <property type="match status" value="1"/>
</dbReference>
<dbReference type="InterPro" id="IPR009080">
    <property type="entry name" value="tRNAsynth_Ia_anticodon-bd"/>
</dbReference>
<dbReference type="GO" id="GO:0006428">
    <property type="term" value="P:isoleucyl-tRNA aminoacylation"/>
    <property type="evidence" value="ECO:0007669"/>
    <property type="project" value="UniProtKB-UniRule"/>
</dbReference>
<keyword evidence="4 12" id="KW-0479">Metal-binding</keyword>
<dbReference type="InterPro" id="IPR013155">
    <property type="entry name" value="M/V/L/I-tRNA-synth_anticd-bd"/>
</dbReference>
<dbReference type="PRINTS" id="PR00984">
    <property type="entry name" value="TRNASYNTHILE"/>
</dbReference>
<evidence type="ECO:0000259" key="15">
    <source>
        <dbReference type="Pfam" id="PF08264"/>
    </source>
</evidence>
<evidence type="ECO:0000256" key="1">
    <source>
        <dbReference type="ARBA" id="ARBA00006887"/>
    </source>
</evidence>
<dbReference type="SUPFAM" id="SSF50677">
    <property type="entry name" value="ValRS/IleRS/LeuRS editing domain"/>
    <property type="match status" value="1"/>
</dbReference>
<dbReference type="Pfam" id="PF06827">
    <property type="entry name" value="zf-FPG_IleRS"/>
    <property type="match status" value="1"/>
</dbReference>
<accession>A0A0R2DMA4</accession>
<feature type="short sequence motif" description="'KMSKS' region" evidence="12">
    <location>
        <begin position="620"/>
        <end position="624"/>
    </location>
</feature>
<dbReference type="InterPro" id="IPR009008">
    <property type="entry name" value="Val/Leu/Ile-tRNA-synth_edit"/>
</dbReference>
<keyword evidence="17" id="KW-1185">Reference proteome</keyword>
<dbReference type="InterPro" id="IPR002300">
    <property type="entry name" value="aa-tRNA-synth_Ia"/>
</dbReference>
<dbReference type="Pfam" id="PF08264">
    <property type="entry name" value="Anticodon_1"/>
    <property type="match status" value="1"/>
</dbReference>
<feature type="binding site" evidence="12">
    <location>
        <position position="917"/>
    </location>
    <ligand>
        <name>Zn(2+)</name>
        <dbReference type="ChEBI" id="CHEBI:29105"/>
    </ligand>
</feature>
<feature type="domain" description="Aminoacyl-tRNA synthetase class Ia" evidence="13">
    <location>
        <begin position="49"/>
        <end position="659"/>
    </location>
</feature>
<dbReference type="GO" id="GO:0008270">
    <property type="term" value="F:zinc ion binding"/>
    <property type="evidence" value="ECO:0007669"/>
    <property type="project" value="UniProtKB-UniRule"/>
</dbReference>
<evidence type="ECO:0000313" key="17">
    <source>
        <dbReference type="Proteomes" id="UP000050961"/>
    </source>
</evidence>
<dbReference type="PATRIC" id="fig|1423806.3.peg.1843"/>
<dbReference type="GO" id="GO:0005829">
    <property type="term" value="C:cytosol"/>
    <property type="evidence" value="ECO:0007669"/>
    <property type="project" value="TreeGrafter"/>
</dbReference>
<gene>
    <name evidence="12" type="primary">ileS</name>
    <name evidence="16" type="ORF">FD15_GL001811</name>
</gene>
<feature type="domain" description="Methionyl/Valyl/Leucyl/Isoleucyl-tRNA synthetase anticodon-binding" evidence="15">
    <location>
        <begin position="703"/>
        <end position="856"/>
    </location>
</feature>
<dbReference type="SUPFAM" id="SSF52374">
    <property type="entry name" value="Nucleotidylyl transferase"/>
    <property type="match status" value="1"/>
</dbReference>
<dbReference type="Pfam" id="PF00133">
    <property type="entry name" value="tRNA-synt_1"/>
    <property type="match status" value="1"/>
</dbReference>
<dbReference type="eggNOG" id="COG0060">
    <property type="taxonomic scope" value="Bacteria"/>
</dbReference>
<evidence type="ECO:0000256" key="5">
    <source>
        <dbReference type="ARBA" id="ARBA00022741"/>
    </source>
</evidence>
<feature type="domain" description="Zinc finger FPG/IleRS-type" evidence="14">
    <location>
        <begin position="911"/>
        <end position="938"/>
    </location>
</feature>
<dbReference type="PROSITE" id="PS00178">
    <property type="entry name" value="AA_TRNA_LIGASE_I"/>
    <property type="match status" value="1"/>
</dbReference>
<feature type="binding site" evidence="12">
    <location>
        <position position="914"/>
    </location>
    <ligand>
        <name>Zn(2+)</name>
        <dbReference type="ChEBI" id="CHEBI:29105"/>
    </ligand>
</feature>
<evidence type="ECO:0000256" key="6">
    <source>
        <dbReference type="ARBA" id="ARBA00022833"/>
    </source>
</evidence>
<comment type="function">
    <text evidence="10 12">Catalyzes the attachment of isoleucine to tRNA(Ile). As IleRS can inadvertently accommodate and process structurally similar amino acids such as valine, to avoid such errors it has two additional distinct tRNA(Ile)-dependent editing activities. One activity is designated as 'pretransfer' editing and involves the hydrolysis of activated Val-AMP. The other activity is designated 'posttransfer' editing and involves deacylation of mischarged Val-tRNA(Ile).</text>
</comment>
<evidence type="ECO:0000256" key="7">
    <source>
        <dbReference type="ARBA" id="ARBA00022840"/>
    </source>
</evidence>
<comment type="subcellular location">
    <subcellularLocation>
        <location evidence="12">Cytoplasm</location>
    </subcellularLocation>
</comment>
<evidence type="ECO:0000259" key="13">
    <source>
        <dbReference type="Pfam" id="PF00133"/>
    </source>
</evidence>
<dbReference type="GO" id="GO:0005524">
    <property type="term" value="F:ATP binding"/>
    <property type="evidence" value="ECO:0007669"/>
    <property type="project" value="UniProtKB-UniRule"/>
</dbReference>
<evidence type="ECO:0000256" key="3">
    <source>
        <dbReference type="ARBA" id="ARBA00022598"/>
    </source>
</evidence>
<dbReference type="FunFam" id="3.90.740.10:FF:000006">
    <property type="entry name" value="Isoleucine--tRNA ligase"/>
    <property type="match status" value="1"/>
</dbReference>
<comment type="catalytic activity">
    <reaction evidence="11 12">
        <text>tRNA(Ile) + L-isoleucine + ATP = L-isoleucyl-tRNA(Ile) + AMP + diphosphate</text>
        <dbReference type="Rhea" id="RHEA:11060"/>
        <dbReference type="Rhea" id="RHEA-COMP:9666"/>
        <dbReference type="Rhea" id="RHEA-COMP:9695"/>
        <dbReference type="ChEBI" id="CHEBI:30616"/>
        <dbReference type="ChEBI" id="CHEBI:33019"/>
        <dbReference type="ChEBI" id="CHEBI:58045"/>
        <dbReference type="ChEBI" id="CHEBI:78442"/>
        <dbReference type="ChEBI" id="CHEBI:78528"/>
        <dbReference type="ChEBI" id="CHEBI:456215"/>
        <dbReference type="EC" id="6.1.1.5"/>
    </reaction>
</comment>
<keyword evidence="7 12" id="KW-0067">ATP-binding</keyword>
<dbReference type="FunFam" id="3.40.50.620:FF:000152">
    <property type="entry name" value="Isoleucine--tRNA ligase"/>
    <property type="match status" value="1"/>
</dbReference>
<sequence>MVPRRFRPLDEVFFYLKKGEKKMKVKDTLNLGKTKFPMRGNLPVRESERQKEWEENKVYERRQKLNEGKPSFILHDGPPYANGNIHMGHALNKITKDIIVRSKSMMGFRSPYVPGWDTHGLPIEQQLKKAGVDRKALSVADFREKCREYALEQVDKQRADFKRLGVAGEWNNPYVTLDPSFEAQEIRVFGKMAEAGLIYKGKKPVFWSWSSESALAEAEVEYHDVTSPSAFYGEKVVDGRGVLDENDTYMVVWTTTPWTIPASEGITVDKDFDYSVVKPEGEKRKFVLATDLVDENVERFGWGEYEVVKTLKGADLENVLTEHPFYPERKLVTMLGDFVTLDAGTGLVHTAPGFGEDDFNVGKQYGLDIYVPVDDKGYLTEDTGKDFAGVFYEDANQIALDKLKAADLLLKYVPYEHSYPFDWRTKKPIIFRATPQWFASVDKIRTNILDAIDKVKFFPSWGQKRLHNMIRDRGDWVISRQRVWGVPLPIFYGEDGEAIITPETVQHVADLVEKHGSNIWFQRDAKDLLPEGFTSEHSPNGKFTKETDIMDVWFDSGSSHQGVLAQRDYLTYPSDMYLEGSDQYRGWFNSSLITSVAVSGEAPYRQILSQGFTLDGQGRKMSKSLGNTIVPAKVIKQMGAEIIRLWVLSVDSSADVRVSMDSFKQISEAYRKVRNTVRFLLANTTDFDPETDAVAFDDMEAVDKYMEVLINKFTKEILDDYANYDFMNIYKKLLNFVTAELSAFYLDVAKDVVYIEKEDGHKRRSMQTALYDVAVRLTKLLTPVLPHTTEEIWKYLKEPEDYVQLAEMPEVKHFNNEAKLLEEWDSFMKVRSDVFKSLENARNEKLIGKSFEAHVTLYVSEDVKQNLDALDTDVRQALIVSALDIKNLTDAPQDADKYSDGLAVTVEHAEGDVCPRCRMIKKDIGTDKDFPQLCAKCAALVKEAYPEALSEGLEN</sequence>
<feature type="binding site" evidence="12">
    <location>
        <position position="623"/>
    </location>
    <ligand>
        <name>ATP</name>
        <dbReference type="ChEBI" id="CHEBI:30616"/>
    </ligand>
</feature>
<dbReference type="InterPro" id="IPR050081">
    <property type="entry name" value="Ile-tRNA_ligase"/>
</dbReference>
<dbReference type="CDD" id="cd07960">
    <property type="entry name" value="Anticodon_Ia_Ile_BEm"/>
    <property type="match status" value="1"/>
</dbReference>
<comment type="subunit">
    <text evidence="12">Monomer.</text>
</comment>
<dbReference type="AlphaFoldDB" id="A0A0R2DMA4"/>
<dbReference type="PANTHER" id="PTHR42765:SF1">
    <property type="entry name" value="ISOLEUCINE--TRNA LIGASE, MITOCHONDRIAL"/>
    <property type="match status" value="1"/>
</dbReference>
<keyword evidence="5 12" id="KW-0547">Nucleotide-binding</keyword>
<dbReference type="EC" id="6.1.1.5" evidence="12"/>
<evidence type="ECO:0000313" key="16">
    <source>
        <dbReference type="EMBL" id="KRN05264.1"/>
    </source>
</evidence>
<reference evidence="16 17" key="1">
    <citation type="journal article" date="2015" name="Genome Announc.">
        <title>Expanding the biotechnology potential of lactobacilli through comparative genomics of 213 strains and associated genera.</title>
        <authorList>
            <person name="Sun Z."/>
            <person name="Harris H.M."/>
            <person name="McCann A."/>
            <person name="Guo C."/>
            <person name="Argimon S."/>
            <person name="Zhang W."/>
            <person name="Yang X."/>
            <person name="Jeffery I.B."/>
            <person name="Cooney J.C."/>
            <person name="Kagawa T.F."/>
            <person name="Liu W."/>
            <person name="Song Y."/>
            <person name="Salvetti E."/>
            <person name="Wrobel A."/>
            <person name="Rasinkangas P."/>
            <person name="Parkhill J."/>
            <person name="Rea M.C."/>
            <person name="O'Sullivan O."/>
            <person name="Ritari J."/>
            <person name="Douillard F.P."/>
            <person name="Paul Ross R."/>
            <person name="Yang R."/>
            <person name="Briner A.E."/>
            <person name="Felis G.E."/>
            <person name="de Vos W.M."/>
            <person name="Barrangou R."/>
            <person name="Klaenhammer T.R."/>
            <person name="Caufield P.W."/>
            <person name="Cui Y."/>
            <person name="Zhang H."/>
            <person name="O'Toole P.W."/>
        </authorList>
    </citation>
    <scope>NUCLEOTIDE SEQUENCE [LARGE SCALE GENOMIC DNA]</scope>
    <source>
        <strain evidence="16 17">DSM 21376</strain>
    </source>
</reference>
<dbReference type="Gene3D" id="3.90.740.10">
    <property type="entry name" value="Valyl/Leucyl/Isoleucyl-tRNA synthetase, editing domain"/>
    <property type="match status" value="1"/>
</dbReference>
<evidence type="ECO:0000256" key="8">
    <source>
        <dbReference type="ARBA" id="ARBA00022917"/>
    </source>
</evidence>
<evidence type="ECO:0000256" key="9">
    <source>
        <dbReference type="ARBA" id="ARBA00023146"/>
    </source>
</evidence>
<dbReference type="GO" id="GO:0000049">
    <property type="term" value="F:tRNA binding"/>
    <property type="evidence" value="ECO:0007669"/>
    <property type="project" value="InterPro"/>
</dbReference>
<dbReference type="FunFam" id="1.10.730.20:FF:000001">
    <property type="entry name" value="Isoleucine--tRNA ligase"/>
    <property type="match status" value="1"/>
</dbReference>
<dbReference type="PANTHER" id="PTHR42765">
    <property type="entry name" value="SOLEUCYL-TRNA SYNTHETASE"/>
    <property type="match status" value="1"/>
</dbReference>
<dbReference type="HAMAP" id="MF_02002">
    <property type="entry name" value="Ile_tRNA_synth_type1"/>
    <property type="match status" value="1"/>
</dbReference>
<feature type="short sequence motif" description="'HIGH' region" evidence="12">
    <location>
        <begin position="79"/>
        <end position="89"/>
    </location>
</feature>
<dbReference type="InterPro" id="IPR023585">
    <property type="entry name" value="Ile-tRNA-ligase_type1"/>
</dbReference>
<dbReference type="STRING" id="1423806.FD15_GL001811"/>
<dbReference type="GO" id="GO:0004822">
    <property type="term" value="F:isoleucine-tRNA ligase activity"/>
    <property type="evidence" value="ECO:0007669"/>
    <property type="project" value="UniProtKB-UniRule"/>
</dbReference>
<evidence type="ECO:0000256" key="2">
    <source>
        <dbReference type="ARBA" id="ARBA00022490"/>
    </source>
</evidence>
<dbReference type="InterPro" id="IPR033708">
    <property type="entry name" value="Anticodon_Ile_BEm"/>
</dbReference>
<dbReference type="CDD" id="cd00818">
    <property type="entry name" value="IleRS_core"/>
    <property type="match status" value="1"/>
</dbReference>
<feature type="binding site" evidence="12">
    <location>
        <position position="579"/>
    </location>
    <ligand>
        <name>L-isoleucyl-5'-AMP</name>
        <dbReference type="ChEBI" id="CHEBI:178002"/>
    </ligand>
</feature>
<feature type="binding site" evidence="12">
    <location>
        <position position="934"/>
    </location>
    <ligand>
        <name>Zn(2+)</name>
        <dbReference type="ChEBI" id="CHEBI:29105"/>
    </ligand>
</feature>
<evidence type="ECO:0000256" key="10">
    <source>
        <dbReference type="ARBA" id="ARBA00025217"/>
    </source>
</evidence>
<organism evidence="16 17">
    <name type="scientific">Liquorilactobacillus sucicola DSM 21376 = JCM 15457</name>
    <dbReference type="NCBI Taxonomy" id="1423806"/>
    <lineage>
        <taxon>Bacteria</taxon>
        <taxon>Bacillati</taxon>
        <taxon>Bacillota</taxon>
        <taxon>Bacilli</taxon>
        <taxon>Lactobacillales</taxon>
        <taxon>Lactobacillaceae</taxon>
        <taxon>Liquorilactobacillus</taxon>
    </lineage>
</organism>
<keyword evidence="6 12" id="KW-0862">Zinc</keyword>
<comment type="similarity">
    <text evidence="1 12">Belongs to the class-I aminoacyl-tRNA synthetase family. IleS type 1 subfamily.</text>
</comment>
<dbReference type="Proteomes" id="UP000050961">
    <property type="component" value="Unassembled WGS sequence"/>
</dbReference>